<feature type="region of interest" description="Disordered" evidence="1">
    <location>
        <begin position="1"/>
        <end position="52"/>
    </location>
</feature>
<keyword evidence="3" id="KW-1185">Reference proteome</keyword>
<sequence length="242" mass="26885">MKRSQPPVPRAPPPSPSSSLHPRSPPDPKQADKRSHHDYRLSPTDPSIPISPLQTYRESVTYGCGHTDVIPIMIFGRATDTELVAARNRAAAGYRYRVCWECEEDDDDGASDITLLAEAIGTGLELLSAEFQRRLASPHYYYYELGEVLCRIVALRWAAGGIIDDTVVMGMAEDLMDRWVRLAVAALEPGERGRLLFTVRMEMEGEEVEEEEALQWVAERLARVGNSCGSASDAKTVLHVCE</sequence>
<organism evidence="2 3">
    <name type="scientific">Eutypa lata (strain UCR-EL1)</name>
    <name type="common">Grapevine dieback disease fungus</name>
    <name type="synonym">Eutypa armeniacae</name>
    <dbReference type="NCBI Taxonomy" id="1287681"/>
    <lineage>
        <taxon>Eukaryota</taxon>
        <taxon>Fungi</taxon>
        <taxon>Dikarya</taxon>
        <taxon>Ascomycota</taxon>
        <taxon>Pezizomycotina</taxon>
        <taxon>Sordariomycetes</taxon>
        <taxon>Xylariomycetidae</taxon>
        <taxon>Xylariales</taxon>
        <taxon>Diatrypaceae</taxon>
        <taxon>Eutypa</taxon>
    </lineage>
</organism>
<evidence type="ECO:0000313" key="3">
    <source>
        <dbReference type="Proteomes" id="UP000012174"/>
    </source>
</evidence>
<dbReference type="AlphaFoldDB" id="M7TJJ5"/>
<dbReference type="KEGG" id="ela:UCREL1_6094"/>
<protein>
    <submittedName>
        <fullName evidence="2">Uncharacterized protein</fullName>
    </submittedName>
</protein>
<name>M7TJJ5_EUTLA</name>
<accession>M7TJJ5</accession>
<evidence type="ECO:0000313" key="2">
    <source>
        <dbReference type="EMBL" id="EMR66910.1"/>
    </source>
</evidence>
<dbReference type="EMBL" id="KB706558">
    <property type="protein sequence ID" value="EMR66910.1"/>
    <property type="molecule type" value="Genomic_DNA"/>
</dbReference>
<feature type="compositionally biased region" description="Pro residues" evidence="1">
    <location>
        <begin position="1"/>
        <end position="16"/>
    </location>
</feature>
<evidence type="ECO:0000256" key="1">
    <source>
        <dbReference type="SAM" id="MobiDB-lite"/>
    </source>
</evidence>
<reference evidence="3" key="1">
    <citation type="journal article" date="2013" name="Genome Announc.">
        <title>Draft genome sequence of the grapevine dieback fungus Eutypa lata UCR-EL1.</title>
        <authorList>
            <person name="Blanco-Ulate B."/>
            <person name="Rolshausen P.E."/>
            <person name="Cantu D."/>
        </authorList>
    </citation>
    <scope>NUCLEOTIDE SEQUENCE [LARGE SCALE GENOMIC DNA]</scope>
    <source>
        <strain evidence="3">UCR-EL1</strain>
    </source>
</reference>
<gene>
    <name evidence="2" type="ORF">UCREL1_6094</name>
</gene>
<dbReference type="Proteomes" id="UP000012174">
    <property type="component" value="Unassembled WGS sequence"/>
</dbReference>
<proteinExistence type="predicted"/>
<feature type="compositionally biased region" description="Basic and acidic residues" evidence="1">
    <location>
        <begin position="24"/>
        <end position="40"/>
    </location>
</feature>
<dbReference type="HOGENOM" id="CLU_1147195_0_0_1"/>